<dbReference type="Proteomes" id="UP000053447">
    <property type="component" value="Unassembled WGS sequence"/>
</dbReference>
<sequence length="122" mass="14839">MILRRWFDRRGRRFVERDRTLILRKEVKKRELKRKKTESVFEGKKTDENRRNFKEIGCLEEVWKNELLRHFGTVRFLILVKRFELCGILKEIVGNVFVQRSIKGNRKIAMMIVGKRSDLLNF</sequence>
<protein>
    <submittedName>
        <fullName evidence="1">Uncharacterized protein</fullName>
    </submittedName>
</protein>
<dbReference type="GeneID" id="28939179"/>
<accession>A0A0W4ZUC3</accession>
<dbReference type="EMBL" id="LFWA01000003">
    <property type="protein sequence ID" value="KTW31978.1"/>
    <property type="molecule type" value="Genomic_DNA"/>
</dbReference>
<proteinExistence type="predicted"/>
<organism evidence="1 2">
    <name type="scientific">Pneumocystis jirovecii (strain RU7)</name>
    <name type="common">Human pneumocystis pneumonia agent</name>
    <dbReference type="NCBI Taxonomy" id="1408657"/>
    <lineage>
        <taxon>Eukaryota</taxon>
        <taxon>Fungi</taxon>
        <taxon>Dikarya</taxon>
        <taxon>Ascomycota</taxon>
        <taxon>Taphrinomycotina</taxon>
        <taxon>Pneumocystomycetes</taxon>
        <taxon>Pneumocystaceae</taxon>
        <taxon>Pneumocystis</taxon>
    </lineage>
</organism>
<evidence type="ECO:0000313" key="2">
    <source>
        <dbReference type="Proteomes" id="UP000053447"/>
    </source>
</evidence>
<gene>
    <name evidence="1" type="ORF">T551_00660</name>
</gene>
<keyword evidence="2" id="KW-1185">Reference proteome</keyword>
<dbReference type="VEuPathDB" id="FungiDB:T551_00660"/>
<comment type="caution">
    <text evidence="1">The sequence shown here is derived from an EMBL/GenBank/DDBJ whole genome shotgun (WGS) entry which is preliminary data.</text>
</comment>
<dbReference type="RefSeq" id="XP_018230670.1">
    <property type="nucleotide sequence ID" value="XM_018372924.1"/>
</dbReference>
<dbReference type="AlphaFoldDB" id="A0A0W4ZUC3"/>
<name>A0A0W4ZUC3_PNEJ7</name>
<reference evidence="2" key="1">
    <citation type="journal article" date="2016" name="Nat. Commun.">
        <title>Genome analysis of three Pneumocystis species reveals adaptation mechanisms to life exclusively in mammalian hosts.</title>
        <authorList>
            <person name="Ma L."/>
            <person name="Chen Z."/>
            <person name="Huang D.W."/>
            <person name="Kutty G."/>
            <person name="Ishihara M."/>
            <person name="Wang H."/>
            <person name="Abouelleil A."/>
            <person name="Bishop L."/>
            <person name="Davey E."/>
            <person name="Deng R."/>
            <person name="Deng X."/>
            <person name="Fan L."/>
            <person name="Fantoni G."/>
            <person name="Fitzgerald M."/>
            <person name="Gogineni E."/>
            <person name="Goldberg J.M."/>
            <person name="Handley G."/>
            <person name="Hu X."/>
            <person name="Huber C."/>
            <person name="Jiao X."/>
            <person name="Jones K."/>
            <person name="Levin J.Z."/>
            <person name="Liu Y."/>
            <person name="Macdonald P."/>
            <person name="Melnikov A."/>
            <person name="Raley C."/>
            <person name="Sassi M."/>
            <person name="Sherman B.T."/>
            <person name="Song X."/>
            <person name="Sykes S."/>
            <person name="Tran B."/>
            <person name="Walsh L."/>
            <person name="Xia Y."/>
            <person name="Yang J."/>
            <person name="Young S."/>
            <person name="Zeng Q."/>
            <person name="Zheng X."/>
            <person name="Stephens R."/>
            <person name="Nusbaum C."/>
            <person name="Birren B.W."/>
            <person name="Azadi P."/>
            <person name="Lempicki R.A."/>
            <person name="Cuomo C.A."/>
            <person name="Kovacs J.A."/>
        </authorList>
    </citation>
    <scope>NUCLEOTIDE SEQUENCE [LARGE SCALE GENOMIC DNA]</scope>
    <source>
        <strain evidence="2">RU7</strain>
    </source>
</reference>
<evidence type="ECO:0000313" key="1">
    <source>
        <dbReference type="EMBL" id="KTW31978.1"/>
    </source>
</evidence>